<evidence type="ECO:0000256" key="3">
    <source>
        <dbReference type="PROSITE-ProRule" id="PRU00125"/>
    </source>
</evidence>
<dbReference type="EMBL" id="HBIJ01012139">
    <property type="protein sequence ID" value="CAE0367508.1"/>
    <property type="molecule type" value="Transcribed_RNA"/>
</dbReference>
<dbReference type="GO" id="GO:0046872">
    <property type="term" value="F:metal ion binding"/>
    <property type="evidence" value="ECO:0007669"/>
    <property type="project" value="UniProtKB-KW"/>
</dbReference>
<reference evidence="6" key="1">
    <citation type="submission" date="2021-01" db="EMBL/GenBank/DDBJ databases">
        <authorList>
            <person name="Corre E."/>
            <person name="Pelletier E."/>
            <person name="Niang G."/>
            <person name="Scheremetjew M."/>
            <person name="Finn R."/>
            <person name="Kale V."/>
            <person name="Holt S."/>
            <person name="Cochrane G."/>
            <person name="Meng A."/>
            <person name="Brown T."/>
            <person name="Cohen L."/>
        </authorList>
    </citation>
    <scope>NUCLEOTIDE SEQUENCE</scope>
    <source>
        <strain evidence="6">CCMP1510</strain>
    </source>
</reference>
<feature type="compositionally biased region" description="Low complexity" evidence="4">
    <location>
        <begin position="421"/>
        <end position="435"/>
    </location>
</feature>
<evidence type="ECO:0000256" key="1">
    <source>
        <dbReference type="ARBA" id="ARBA00022723"/>
    </source>
</evidence>
<dbReference type="InterPro" id="IPR001781">
    <property type="entry name" value="Znf_LIM"/>
</dbReference>
<evidence type="ECO:0000256" key="4">
    <source>
        <dbReference type="SAM" id="MobiDB-lite"/>
    </source>
</evidence>
<evidence type="ECO:0000313" key="6">
    <source>
        <dbReference type="EMBL" id="CAE0367508.1"/>
    </source>
</evidence>
<feature type="domain" description="LIM zinc-binding" evidence="5">
    <location>
        <begin position="99"/>
        <end position="163"/>
    </location>
</feature>
<keyword evidence="2 3" id="KW-0862">Zinc</keyword>
<dbReference type="SMART" id="SM00132">
    <property type="entry name" value="LIM"/>
    <property type="match status" value="1"/>
</dbReference>
<dbReference type="PROSITE" id="PS00478">
    <property type="entry name" value="LIM_DOMAIN_1"/>
    <property type="match status" value="1"/>
</dbReference>
<feature type="compositionally biased region" description="Polar residues" evidence="4">
    <location>
        <begin position="13"/>
        <end position="30"/>
    </location>
</feature>
<proteinExistence type="predicted"/>
<name>A0A7S3NH50_9STRA</name>
<dbReference type="Gene3D" id="2.10.110.10">
    <property type="entry name" value="Cysteine Rich Protein"/>
    <property type="match status" value="1"/>
</dbReference>
<dbReference type="AlphaFoldDB" id="A0A7S3NH50"/>
<keyword evidence="1 3" id="KW-0479">Metal-binding</keyword>
<accession>A0A7S3NH50</accession>
<feature type="region of interest" description="Disordered" evidence="4">
    <location>
        <begin position="412"/>
        <end position="435"/>
    </location>
</feature>
<feature type="region of interest" description="Disordered" evidence="4">
    <location>
        <begin position="12"/>
        <end position="36"/>
    </location>
</feature>
<evidence type="ECO:0000256" key="2">
    <source>
        <dbReference type="ARBA" id="ARBA00022833"/>
    </source>
</evidence>
<evidence type="ECO:0000259" key="5">
    <source>
        <dbReference type="PROSITE" id="PS50023"/>
    </source>
</evidence>
<sequence length="435" mass="48538">MDEKIIQERRRSLVSTKKMSQRSIPSSYFSSGEKKDEPQFAKMKLRKTGIDVKEGVGEDDASNWWSFKWFDSLCTGLCQPMGESILEAPQRQRISVVRIRCCACGETIFNPQLESYTFRGAKYHKKCVACKACARSLASDSLLKYVKNGELLCQVCVVKIESEERRSSIGHHVIGATQEEAGKRKEAEHKGDVKGVLNTIGDDLEETFRQVVPRCEICGATFNMNSDNIHYVIERDKRIPKYHQECLDLGRPRDGTVHSAQPPRIAIKQAPLQLVLKIILDPPNGKAVTIFFEKKKKILAPDAVSKEKKDEKYHTKAENQAPASVEYIPAISASESNQAAAFLKRRETLIATALNASSVSFTIPADPAFIMTQEEGDSSSLRRTKIILLEAIKNRLLHLLRFEFQLSPDGHTASPKSASLSISIPPTTTTATAQK</sequence>
<dbReference type="PROSITE" id="PS50023">
    <property type="entry name" value="LIM_DOMAIN_2"/>
    <property type="match status" value="1"/>
</dbReference>
<protein>
    <recommendedName>
        <fullName evidence="5">LIM zinc-binding domain-containing protein</fullName>
    </recommendedName>
</protein>
<gene>
    <name evidence="6" type="ORF">ALAG00032_LOCUS8265</name>
</gene>
<keyword evidence="3" id="KW-0440">LIM domain</keyword>
<dbReference type="Pfam" id="PF00412">
    <property type="entry name" value="LIM"/>
    <property type="match status" value="1"/>
</dbReference>
<organism evidence="6">
    <name type="scientific">Aureoumbra lagunensis</name>
    <dbReference type="NCBI Taxonomy" id="44058"/>
    <lineage>
        <taxon>Eukaryota</taxon>
        <taxon>Sar</taxon>
        <taxon>Stramenopiles</taxon>
        <taxon>Ochrophyta</taxon>
        <taxon>Pelagophyceae</taxon>
        <taxon>Pelagomonadales</taxon>
        <taxon>Aureoumbra</taxon>
    </lineage>
</organism>